<dbReference type="KEGG" id="vg:29068919"/>
<evidence type="ECO:0000313" key="4">
    <source>
        <dbReference type="Proteomes" id="UP000201149"/>
    </source>
</evidence>
<gene>
    <name evidence="3" type="primary">13</name>
    <name evidence="3" type="ORF">SEA_EYRE_13</name>
</gene>
<organism evidence="3 4">
    <name type="scientific">Gordonia phage Eyre</name>
    <dbReference type="NCBI Taxonomy" id="1887646"/>
    <lineage>
        <taxon>Viruses</taxon>
        <taxon>Duplodnaviria</taxon>
        <taxon>Heunggongvirae</taxon>
        <taxon>Uroviricota</taxon>
        <taxon>Caudoviricetes</taxon>
        <taxon>Eyrevirus</taxon>
        <taxon>Eyrevirus eyre</taxon>
    </lineage>
</organism>
<evidence type="ECO:0000259" key="2">
    <source>
        <dbReference type="Pfam" id="PF24201"/>
    </source>
</evidence>
<sequence length="246" mass="27454">MTQFDEWLDSSTTVVLGKDDREFRVEPPSALTMIAIHRQAVDGLEALTDYEERQAIISVLGRTWQEMAEHGIPDLVAQHAGRAVLVRYLDSADAALNVWTFQPPKAEAAPVPERPAVSILGVAPDDAKDPPGTINDYDPGGGPYDPVRGIRVWAYPMEFAPVNQQQKASEMDEAERATWSDIFEQWDAIEIDFATILRIDLSPALLAAQSWRWFEVRLSRVLGDPDTLTSRLISIRKAVRNDDASQ</sequence>
<keyword evidence="4" id="KW-1185">Reference proteome</keyword>
<dbReference type="InterPro" id="IPR055849">
    <property type="entry name" value="DUF7426"/>
</dbReference>
<evidence type="ECO:0000313" key="3">
    <source>
        <dbReference type="EMBL" id="AOE44293.1"/>
    </source>
</evidence>
<reference evidence="4" key="1">
    <citation type="submission" date="2016-07" db="EMBL/GenBank/DDBJ databases">
        <authorList>
            <person name="Florea S."/>
            <person name="Webb J.S."/>
            <person name="Jaromczyk J."/>
            <person name="Schardl C.L."/>
        </authorList>
    </citation>
    <scope>NUCLEOTIDE SEQUENCE [LARGE SCALE GENOMIC DNA]</scope>
</reference>
<proteinExistence type="predicted"/>
<dbReference type="RefSeq" id="YP_009292404.1">
    <property type="nucleotide sequence ID" value="NC_031122.1"/>
</dbReference>
<name>A0A1B3AZW0_9CAUD</name>
<dbReference type="Pfam" id="PF24201">
    <property type="entry name" value="DUF7426"/>
    <property type="match status" value="1"/>
</dbReference>
<protein>
    <submittedName>
        <fullName evidence="3">Tail assembly chaperone</fullName>
    </submittedName>
</protein>
<feature type="domain" description="DUF7426" evidence="2">
    <location>
        <begin position="3"/>
        <end position="142"/>
    </location>
</feature>
<accession>A0A1B3AZW0</accession>
<dbReference type="EMBL" id="KX557277">
    <property type="protein sequence ID" value="AOE44293.1"/>
    <property type="molecule type" value="Genomic_DNA"/>
</dbReference>
<dbReference type="Proteomes" id="UP000201149">
    <property type="component" value="Segment"/>
</dbReference>
<dbReference type="GeneID" id="29068919"/>
<evidence type="ECO:0000256" key="1">
    <source>
        <dbReference type="SAM" id="MobiDB-lite"/>
    </source>
</evidence>
<dbReference type="OrthoDB" id="30525at10239"/>
<feature type="region of interest" description="Disordered" evidence="1">
    <location>
        <begin position="121"/>
        <end position="141"/>
    </location>
</feature>